<dbReference type="Gene3D" id="3.30.1390.20">
    <property type="entry name" value="Ribosomal protein L30, ferredoxin-like fold domain"/>
    <property type="match status" value="1"/>
</dbReference>
<organism evidence="8 9">
    <name type="scientific">Lactobacillus kullabergensis</name>
    <dbReference type="NCBI Taxonomy" id="1218493"/>
    <lineage>
        <taxon>Bacteria</taxon>
        <taxon>Bacillati</taxon>
        <taxon>Bacillota</taxon>
        <taxon>Bacilli</taxon>
        <taxon>Lactobacillales</taxon>
        <taxon>Lactobacillaceae</taxon>
        <taxon>Lactobacillus</taxon>
    </lineage>
</organism>
<dbReference type="HAMAP" id="MF_01371_B">
    <property type="entry name" value="Ribosomal_uL30_B"/>
    <property type="match status" value="1"/>
</dbReference>
<dbReference type="NCBIfam" id="TIGR01308">
    <property type="entry name" value="rpmD_bact"/>
    <property type="match status" value="1"/>
</dbReference>
<evidence type="ECO:0000313" key="9">
    <source>
        <dbReference type="Proteomes" id="UP000033533"/>
    </source>
</evidence>
<keyword evidence="10" id="KW-1185">Reference proteome</keyword>
<reference evidence="8 9" key="1">
    <citation type="submission" date="2014-12" db="EMBL/GenBank/DDBJ databases">
        <title>Comparative genomics of the lactic acid bacteria isolated from the honey bee gut.</title>
        <authorList>
            <person name="Ellegaard K.M."/>
            <person name="Tamarit D."/>
            <person name="Javelind E."/>
            <person name="Olofsson T."/>
            <person name="Andersson S.G."/>
            <person name="Vasquez A."/>
        </authorList>
    </citation>
    <scope>NUCLEOTIDE SEQUENCE [LARGE SCALE GENOMIC DNA]</scope>
    <source>
        <strain evidence="8 9">Biut2</strain>
    </source>
</reference>
<evidence type="ECO:0000256" key="1">
    <source>
        <dbReference type="ARBA" id="ARBA00007594"/>
    </source>
</evidence>
<comment type="similarity">
    <text evidence="1 5">Belongs to the universal ribosomal protein uL30 family.</text>
</comment>
<dbReference type="PATRIC" id="fig|1218493.3.peg.1494"/>
<dbReference type="RefSeq" id="WP_034980417.1">
    <property type="nucleotide sequence ID" value="NZ_CP029477.1"/>
</dbReference>
<protein>
    <recommendedName>
        <fullName evidence="5">Large ribosomal subunit protein uL30</fullName>
    </recommendedName>
</protein>
<dbReference type="GO" id="GO:0003735">
    <property type="term" value="F:structural constituent of ribosome"/>
    <property type="evidence" value="ECO:0007669"/>
    <property type="project" value="InterPro"/>
</dbReference>
<keyword evidence="3 5" id="KW-0689">Ribosomal protein</keyword>
<reference evidence="7 10" key="2">
    <citation type="submission" date="2018-05" db="EMBL/GenBank/DDBJ databases">
        <title>Reference genomes for bee gut microbiota database.</title>
        <authorList>
            <person name="Ellegaard K.M."/>
        </authorList>
    </citation>
    <scope>NUCLEOTIDE SEQUENCE [LARGE SCALE GENOMIC DNA]</scope>
    <source>
        <strain evidence="7 10">ESL0186</strain>
    </source>
</reference>
<dbReference type="STRING" id="1218493.JF76_14270"/>
<dbReference type="InterPro" id="IPR016082">
    <property type="entry name" value="Ribosomal_uL30_ferredoxin-like"/>
</dbReference>
<comment type="subunit">
    <text evidence="2 5">Part of the 50S ribosomal subunit.</text>
</comment>
<proteinExistence type="inferred from homology"/>
<evidence type="ECO:0000256" key="4">
    <source>
        <dbReference type="ARBA" id="ARBA00023274"/>
    </source>
</evidence>
<dbReference type="EMBL" id="CP029477">
    <property type="protein sequence ID" value="AWM75735.1"/>
    <property type="molecule type" value="Genomic_DNA"/>
</dbReference>
<evidence type="ECO:0000256" key="2">
    <source>
        <dbReference type="ARBA" id="ARBA00011838"/>
    </source>
</evidence>
<dbReference type="GO" id="GO:0006412">
    <property type="term" value="P:translation"/>
    <property type="evidence" value="ECO:0007669"/>
    <property type="project" value="UniProtKB-UniRule"/>
</dbReference>
<dbReference type="HOGENOM" id="CLU_131047_2_1_9"/>
<evidence type="ECO:0000313" key="7">
    <source>
        <dbReference type="EMBL" id="AWM75735.1"/>
    </source>
</evidence>
<gene>
    <name evidence="5 8" type="primary">rpmD</name>
    <name evidence="7" type="ORF">DKL58_07015</name>
    <name evidence="8" type="ORF">JF76_14270</name>
</gene>
<dbReference type="GO" id="GO:0015934">
    <property type="term" value="C:large ribosomal subunit"/>
    <property type="evidence" value="ECO:0007669"/>
    <property type="project" value="InterPro"/>
</dbReference>
<evidence type="ECO:0000313" key="8">
    <source>
        <dbReference type="EMBL" id="KJY54657.1"/>
    </source>
</evidence>
<sequence length="61" mass="6633">MTELKVTLIRSAAHRLPDQRKVVKALGLGRINSTATLPDNAATRGALMKIAHLISVEEINK</sequence>
<dbReference type="OrthoDB" id="9812790at2"/>
<name>A0A0F4L725_9LACO</name>
<dbReference type="Proteomes" id="UP000033533">
    <property type="component" value="Unassembled WGS sequence"/>
</dbReference>
<accession>A0A0F4L725</accession>
<dbReference type="SUPFAM" id="SSF55129">
    <property type="entry name" value="Ribosomal protein L30p/L7e"/>
    <property type="match status" value="1"/>
</dbReference>
<evidence type="ECO:0000259" key="6">
    <source>
        <dbReference type="Pfam" id="PF00327"/>
    </source>
</evidence>
<dbReference type="EMBL" id="JXBY01000022">
    <property type="protein sequence ID" value="KJY54657.1"/>
    <property type="molecule type" value="Genomic_DNA"/>
</dbReference>
<keyword evidence="4 5" id="KW-0687">Ribonucleoprotein</keyword>
<evidence type="ECO:0000256" key="3">
    <source>
        <dbReference type="ARBA" id="ARBA00022980"/>
    </source>
</evidence>
<dbReference type="PIRSF" id="PIRSF002211">
    <property type="entry name" value="Ribosomal_L30_bac-type"/>
    <property type="match status" value="1"/>
</dbReference>
<dbReference type="AlphaFoldDB" id="A0A0F4L725"/>
<dbReference type="InterPro" id="IPR036919">
    <property type="entry name" value="Ribo_uL30_ferredoxin-like_sf"/>
</dbReference>
<dbReference type="CDD" id="cd01658">
    <property type="entry name" value="Ribosomal_L30"/>
    <property type="match status" value="1"/>
</dbReference>
<dbReference type="Proteomes" id="UP000246036">
    <property type="component" value="Chromosome"/>
</dbReference>
<dbReference type="Pfam" id="PF00327">
    <property type="entry name" value="Ribosomal_L30"/>
    <property type="match status" value="1"/>
</dbReference>
<evidence type="ECO:0000313" key="10">
    <source>
        <dbReference type="Proteomes" id="UP000246036"/>
    </source>
</evidence>
<dbReference type="InterPro" id="IPR005996">
    <property type="entry name" value="Ribosomal_uL30_bac-type"/>
</dbReference>
<feature type="domain" description="Large ribosomal subunit protein uL30-like ferredoxin-like fold" evidence="6">
    <location>
        <begin position="4"/>
        <end position="54"/>
    </location>
</feature>
<evidence type="ECO:0000256" key="5">
    <source>
        <dbReference type="HAMAP-Rule" id="MF_01371"/>
    </source>
</evidence>
<dbReference type="KEGG" id="lkl:DKL58_07015"/>